<evidence type="ECO:0000313" key="3">
    <source>
        <dbReference type="Proteomes" id="UP000005384"/>
    </source>
</evidence>
<dbReference type="PANTHER" id="PTHR30595">
    <property type="entry name" value="GLPR-RELATED TRANSCRIPTIONAL REPRESSOR"/>
    <property type="match status" value="1"/>
</dbReference>
<dbReference type="OrthoDB" id="9768354at2"/>
<dbReference type="Proteomes" id="UP000005384">
    <property type="component" value="Unassembled WGS sequence"/>
</dbReference>
<organism evidence="2 3">
    <name type="scientific">Hungatella hathewayi WAL-18680</name>
    <dbReference type="NCBI Taxonomy" id="742737"/>
    <lineage>
        <taxon>Bacteria</taxon>
        <taxon>Bacillati</taxon>
        <taxon>Bacillota</taxon>
        <taxon>Clostridia</taxon>
        <taxon>Lachnospirales</taxon>
        <taxon>Lachnospiraceae</taxon>
        <taxon>Hungatella</taxon>
    </lineage>
</organism>
<feature type="domain" description="Schlafen AlbA-2" evidence="1">
    <location>
        <begin position="22"/>
        <end position="143"/>
    </location>
</feature>
<dbReference type="AlphaFoldDB" id="G5ICI7"/>
<comment type="caution">
    <text evidence="2">The sequence shown here is derived from an EMBL/GenBank/DDBJ whole genome shotgun (WGS) entry which is preliminary data.</text>
</comment>
<reference evidence="2 3" key="1">
    <citation type="submission" date="2011-08" db="EMBL/GenBank/DDBJ databases">
        <title>The Genome Sequence of Clostridium hathewayi WAL-18680.</title>
        <authorList>
            <consortium name="The Broad Institute Genome Sequencing Platform"/>
            <person name="Earl A."/>
            <person name="Ward D."/>
            <person name="Feldgarden M."/>
            <person name="Gevers D."/>
            <person name="Finegold S.M."/>
            <person name="Summanen P.H."/>
            <person name="Molitoris D.R."/>
            <person name="Song M."/>
            <person name="Daigneault M."/>
            <person name="Allen-Vercoe E."/>
            <person name="Young S.K."/>
            <person name="Zeng Q."/>
            <person name="Gargeya S."/>
            <person name="Fitzgerald M."/>
            <person name="Haas B."/>
            <person name="Abouelleil A."/>
            <person name="Alvarado L."/>
            <person name="Arachchi H.M."/>
            <person name="Berlin A."/>
            <person name="Brown A."/>
            <person name="Chapman S.B."/>
            <person name="Chen Z."/>
            <person name="Dunbar C."/>
            <person name="Freedman E."/>
            <person name="Gearin G."/>
            <person name="Gellesch M."/>
            <person name="Goldberg J."/>
            <person name="Griggs A."/>
            <person name="Gujja S."/>
            <person name="Heiman D."/>
            <person name="Howarth C."/>
            <person name="Larson L."/>
            <person name="Lui A."/>
            <person name="MacDonald P.J.P."/>
            <person name="Montmayeur A."/>
            <person name="Murphy C."/>
            <person name="Neiman D."/>
            <person name="Pearson M."/>
            <person name="Priest M."/>
            <person name="Roberts A."/>
            <person name="Saif S."/>
            <person name="Shea T."/>
            <person name="Shenoy N."/>
            <person name="Sisk P."/>
            <person name="Stolte C."/>
            <person name="Sykes S."/>
            <person name="Wortman J."/>
            <person name="Nusbaum C."/>
            <person name="Birren B."/>
        </authorList>
    </citation>
    <scope>NUCLEOTIDE SEQUENCE [LARGE SCALE GENOMIC DNA]</scope>
    <source>
        <strain evidence="2 3">WAL-18680</strain>
    </source>
</reference>
<dbReference type="InterPro" id="IPR007421">
    <property type="entry name" value="Schlafen_AlbA_2_dom"/>
</dbReference>
<evidence type="ECO:0000313" key="2">
    <source>
        <dbReference type="EMBL" id="EHI60837.1"/>
    </source>
</evidence>
<accession>G5ICI7</accession>
<dbReference type="Gene3D" id="3.30.950.30">
    <property type="entry name" value="Schlafen, AAA domain"/>
    <property type="match status" value="1"/>
</dbReference>
<dbReference type="HOGENOM" id="CLU_042798_0_0_9"/>
<dbReference type="PANTHER" id="PTHR30595:SF6">
    <property type="entry name" value="SCHLAFEN ALBA-2 DOMAIN-CONTAINING PROTEIN"/>
    <property type="match status" value="1"/>
</dbReference>
<dbReference type="RefSeq" id="WP_006779199.1">
    <property type="nucleotide sequence ID" value="NZ_CP040506.1"/>
</dbReference>
<keyword evidence="3" id="KW-1185">Reference proteome</keyword>
<evidence type="ECO:0000259" key="1">
    <source>
        <dbReference type="Pfam" id="PF04326"/>
    </source>
</evidence>
<dbReference type="InterPro" id="IPR038461">
    <property type="entry name" value="Schlafen_AlbA_2_dom_sf"/>
</dbReference>
<dbReference type="InterPro" id="IPR038475">
    <property type="entry name" value="RecG_C_sf"/>
</dbReference>
<dbReference type="Pfam" id="PF13749">
    <property type="entry name" value="HATPase_c_4"/>
    <property type="match status" value="1"/>
</dbReference>
<dbReference type="Pfam" id="PF04326">
    <property type="entry name" value="SLFN_AlbA_2"/>
    <property type="match status" value="1"/>
</dbReference>
<proteinExistence type="predicted"/>
<dbReference type="PATRIC" id="fig|742737.3.peg.1221"/>
<protein>
    <recommendedName>
        <fullName evidence="1">Schlafen AlbA-2 domain-containing protein</fullName>
    </recommendedName>
</protein>
<gene>
    <name evidence="2" type="ORF">HMPREF9473_01214</name>
</gene>
<sequence>MKSAEEEYYRSLINRLRSLPDETEWVEFKVNNCEPELIGEYISALSNSAAYCDKEKAYLLWGINDGTHKIEGTKFVPKRAKKGNQELENWLLGNLKPAVDFKFTEIETVSGNVVVMEIPAATSKPTSFRDVEYIRVGTYKKKLRDHPEKERKLWLSFETKPFELRIAKENISASEVTELLDCAAYYTLMKLPLPSNREAIIHNMVDEQFIREMDNGNYEITNMGAMLFAKDLKIFDHLKRKAIRVIQYKGNGRTTAIREQIFTKGYAIQFDDITDYIMTLIPQEEKIEGGRRQVHVMFPKKAVREMLGNIMIHQDLTAHGSGPMMEIFDTKVEASSPGNLLVDVNRIIDTAPHSRNENMASFLRIVDICEERGSGFDRMEEGMSELRIPAPKVETAEDFCRTKLYWYQSLNSWSKEDKIRTCYLATCYYYVNETEVSNAVLRERFGVDAKNMAIISRIIKATIDAVFIKLADKNAALKNRRYVPYWA</sequence>
<dbReference type="Gene3D" id="3.30.565.60">
    <property type="match status" value="1"/>
</dbReference>
<dbReference type="EMBL" id="ADLN01000011">
    <property type="protein sequence ID" value="EHI60837.1"/>
    <property type="molecule type" value="Genomic_DNA"/>
</dbReference>
<name>G5ICI7_9FIRM</name>